<keyword evidence="1" id="KW-0732">Signal</keyword>
<feature type="signal peptide" evidence="1">
    <location>
        <begin position="1"/>
        <end position="20"/>
    </location>
</feature>
<comment type="caution">
    <text evidence="2">The sequence shown here is derived from an EMBL/GenBank/DDBJ whole genome shotgun (WGS) entry which is preliminary data.</text>
</comment>
<dbReference type="OrthoDB" id="5526611at2"/>
<dbReference type="STRING" id="1420851.AU255_05785"/>
<accession>A0A1V8M736</accession>
<dbReference type="AlphaFoldDB" id="A0A1V8M736"/>
<protein>
    <recommendedName>
        <fullName evidence="4">4Fe-4S ferredoxin-type domain-containing protein</fullName>
    </recommendedName>
</protein>
<evidence type="ECO:0000313" key="2">
    <source>
        <dbReference type="EMBL" id="OQK17390.1"/>
    </source>
</evidence>
<proteinExistence type="predicted"/>
<keyword evidence="3" id="KW-1185">Reference proteome</keyword>
<feature type="chain" id="PRO_5012664006" description="4Fe-4S ferredoxin-type domain-containing protein" evidence="1">
    <location>
        <begin position="21"/>
        <end position="214"/>
    </location>
</feature>
<sequence length="214" mass="23194">MRNLLYLFALFTLSLNIPLAADNIIKNASDIRFTGRLTSGLACTQDCSNCCTGNMVEDYSKTLNINIGSSAIDLSEIYNDGLDHAINGYFYQITDSCEVGNCSLFHITSIDQPDLPLYNSQADYLTIPSVLVDDNKLYQVDLSGPFIITSAVEIAGVGEDCSKEQQCAEGYSCISYFGIAGNELKSCEISCENTHCPIGQSCISIADGPQNICQ</sequence>
<dbReference type="EMBL" id="LPUF01000001">
    <property type="protein sequence ID" value="OQK17390.1"/>
    <property type="molecule type" value="Genomic_DNA"/>
</dbReference>
<gene>
    <name evidence="2" type="ORF">AU255_05785</name>
</gene>
<evidence type="ECO:0000256" key="1">
    <source>
        <dbReference type="SAM" id="SignalP"/>
    </source>
</evidence>
<dbReference type="Proteomes" id="UP000191980">
    <property type="component" value="Unassembled WGS sequence"/>
</dbReference>
<evidence type="ECO:0000313" key="3">
    <source>
        <dbReference type="Proteomes" id="UP000191980"/>
    </source>
</evidence>
<organism evidence="2 3">
    <name type="scientific">Methyloprofundus sedimenti</name>
    <dbReference type="NCBI Taxonomy" id="1420851"/>
    <lineage>
        <taxon>Bacteria</taxon>
        <taxon>Pseudomonadati</taxon>
        <taxon>Pseudomonadota</taxon>
        <taxon>Gammaproteobacteria</taxon>
        <taxon>Methylococcales</taxon>
        <taxon>Methylococcaceae</taxon>
        <taxon>Methyloprofundus</taxon>
    </lineage>
</organism>
<evidence type="ECO:0008006" key="4">
    <source>
        <dbReference type="Google" id="ProtNLM"/>
    </source>
</evidence>
<dbReference type="RefSeq" id="WP_080521999.1">
    <property type="nucleotide sequence ID" value="NZ_LPUF01000001.1"/>
</dbReference>
<reference evidence="2 3" key="1">
    <citation type="submission" date="2015-12" db="EMBL/GenBank/DDBJ databases">
        <authorList>
            <person name="Shamseldin A."/>
            <person name="Moawad H."/>
            <person name="Abd El-Rahim W.M."/>
            <person name="Sadowsky M.J."/>
        </authorList>
    </citation>
    <scope>NUCLEOTIDE SEQUENCE [LARGE SCALE GENOMIC DNA]</scope>
    <source>
        <strain evidence="2 3">WF1</strain>
    </source>
</reference>
<name>A0A1V8M736_9GAMM</name>